<dbReference type="PANTHER" id="PTHR45980:SF9">
    <property type="entry name" value="PROTEASE DO-LIKE 10, MITOCHONDRIAL-RELATED"/>
    <property type="match status" value="1"/>
</dbReference>
<dbReference type="InterPro" id="IPR036034">
    <property type="entry name" value="PDZ_sf"/>
</dbReference>
<feature type="non-terminal residue" evidence="6">
    <location>
        <position position="487"/>
    </location>
</feature>
<dbReference type="Gene3D" id="3.20.190.20">
    <property type="match status" value="1"/>
</dbReference>
<dbReference type="GO" id="GO:0004252">
    <property type="term" value="F:serine-type endopeptidase activity"/>
    <property type="evidence" value="ECO:0007669"/>
    <property type="project" value="InterPro"/>
</dbReference>
<keyword evidence="2" id="KW-0645">Protease</keyword>
<dbReference type="Pfam" id="PF17815">
    <property type="entry name" value="PDZ_3"/>
    <property type="match status" value="1"/>
</dbReference>
<gene>
    <name evidence="6" type="ORF">TAV2_LOCUS21317</name>
</gene>
<feature type="non-terminal residue" evidence="6">
    <location>
        <position position="1"/>
    </location>
</feature>
<dbReference type="InterPro" id="IPR001940">
    <property type="entry name" value="Peptidase_S1C"/>
</dbReference>
<evidence type="ECO:0000256" key="2">
    <source>
        <dbReference type="ARBA" id="ARBA00022670"/>
    </source>
</evidence>
<comment type="similarity">
    <text evidence="1">Belongs to the peptidase S1C family.</text>
</comment>
<dbReference type="InterPro" id="IPR009003">
    <property type="entry name" value="Peptidase_S1_PA"/>
</dbReference>
<dbReference type="PRINTS" id="PR00834">
    <property type="entry name" value="PROTEASES2C"/>
</dbReference>
<accession>A0AAU9SMZ5</accession>
<protein>
    <recommendedName>
        <fullName evidence="5">Protease Do-like PDZ domain-containing protein</fullName>
    </recommendedName>
</protein>
<keyword evidence="4" id="KW-0720">Serine protease</keyword>
<evidence type="ECO:0000256" key="3">
    <source>
        <dbReference type="ARBA" id="ARBA00022801"/>
    </source>
</evidence>
<dbReference type="SUPFAM" id="SSF50156">
    <property type="entry name" value="PDZ domain-like"/>
    <property type="match status" value="1"/>
</dbReference>
<sequence>SWIPRCSYSVCLDLQKETSRSATVAALDSVVKIYTVSSTPNVVQPWQRDEEEESTGSGFVISKEKILTNAHVVENHSYVQVRKHGSSTAYKAKVEAVGHECDLAILVIDNKEFWEDMDPLELGDLPFINEEVSVLGYPKGGDTISVTKGIVSRIEPTNYVHSSTELLSIQIDAAINKGNSGGPVVIGNKVAGVAFQGLTRSENIGYIIPTQVVKHFLSCSEESGAFVCFGSLDISCQRMVDAQLRKLFQMDHTMTGILINAINPLSDAHKFLKKDDVILAIDGVPMGNDAKVPFKGKERISYNHLVSMKKPSETALLKVLRDGREHEFNISLKPVQRLIPVHQPDPSYYILAGFVFVPLSEPYIDDDLSDDICECEVEKRMPKTAGEQIIVISQVLSDDINRAYSDFKKSQVKKVNGVEVVNLKHLRDLIEDCCIELLRLDFEDDRVVALNFTSAKEATSLILERHGIRSAMSKDLQKEPTTKLSTD</sequence>
<proteinExistence type="inferred from homology"/>
<dbReference type="InterPro" id="IPR041517">
    <property type="entry name" value="DEGP_PDZ"/>
</dbReference>
<dbReference type="InterPro" id="IPR046449">
    <property type="entry name" value="DEGP_PDZ_sf"/>
</dbReference>
<keyword evidence="7" id="KW-1185">Reference proteome</keyword>
<feature type="domain" description="Protease Do-like PDZ" evidence="5">
    <location>
        <begin position="344"/>
        <end position="475"/>
    </location>
</feature>
<dbReference type="InterPro" id="IPR043504">
    <property type="entry name" value="Peptidase_S1_PA_chymotrypsin"/>
</dbReference>
<dbReference type="PANTHER" id="PTHR45980">
    <property type="match status" value="1"/>
</dbReference>
<evidence type="ECO:0000259" key="5">
    <source>
        <dbReference type="Pfam" id="PF17815"/>
    </source>
</evidence>
<evidence type="ECO:0000256" key="1">
    <source>
        <dbReference type="ARBA" id="ARBA00010541"/>
    </source>
</evidence>
<organism evidence="6 7">
    <name type="scientific">Thlaspi arvense</name>
    <name type="common">Field penny-cress</name>
    <dbReference type="NCBI Taxonomy" id="13288"/>
    <lineage>
        <taxon>Eukaryota</taxon>
        <taxon>Viridiplantae</taxon>
        <taxon>Streptophyta</taxon>
        <taxon>Embryophyta</taxon>
        <taxon>Tracheophyta</taxon>
        <taxon>Spermatophyta</taxon>
        <taxon>Magnoliopsida</taxon>
        <taxon>eudicotyledons</taxon>
        <taxon>Gunneridae</taxon>
        <taxon>Pentapetalae</taxon>
        <taxon>rosids</taxon>
        <taxon>malvids</taxon>
        <taxon>Brassicales</taxon>
        <taxon>Brassicaceae</taxon>
        <taxon>Thlaspideae</taxon>
        <taxon>Thlaspi</taxon>
    </lineage>
</organism>
<dbReference type="AlphaFoldDB" id="A0AAU9SMZ5"/>
<name>A0AAU9SMZ5_THLAR</name>
<dbReference type="Gene3D" id="2.30.42.10">
    <property type="match status" value="1"/>
</dbReference>
<dbReference type="Pfam" id="PF13365">
    <property type="entry name" value="Trypsin_2"/>
    <property type="match status" value="1"/>
</dbReference>
<dbReference type="Proteomes" id="UP000836841">
    <property type="component" value="Chromosome 6"/>
</dbReference>
<dbReference type="SUPFAM" id="SSF50494">
    <property type="entry name" value="Trypsin-like serine proteases"/>
    <property type="match status" value="1"/>
</dbReference>
<reference evidence="6 7" key="1">
    <citation type="submission" date="2022-03" db="EMBL/GenBank/DDBJ databases">
        <authorList>
            <person name="Nunn A."/>
            <person name="Chopra R."/>
            <person name="Nunn A."/>
            <person name="Contreras Garrido A."/>
        </authorList>
    </citation>
    <scope>NUCLEOTIDE SEQUENCE [LARGE SCALE GENOMIC DNA]</scope>
</reference>
<dbReference type="GO" id="GO:0006508">
    <property type="term" value="P:proteolysis"/>
    <property type="evidence" value="ECO:0007669"/>
    <property type="project" value="UniProtKB-KW"/>
</dbReference>
<evidence type="ECO:0000313" key="7">
    <source>
        <dbReference type="Proteomes" id="UP000836841"/>
    </source>
</evidence>
<keyword evidence="3" id="KW-0378">Hydrolase</keyword>
<evidence type="ECO:0000256" key="4">
    <source>
        <dbReference type="ARBA" id="ARBA00022825"/>
    </source>
</evidence>
<evidence type="ECO:0000313" key="6">
    <source>
        <dbReference type="EMBL" id="CAH2069941.1"/>
    </source>
</evidence>
<dbReference type="Gene3D" id="2.40.10.10">
    <property type="entry name" value="Trypsin-like serine proteases"/>
    <property type="match status" value="2"/>
</dbReference>
<dbReference type="EMBL" id="OU466862">
    <property type="protein sequence ID" value="CAH2069941.1"/>
    <property type="molecule type" value="Genomic_DNA"/>
</dbReference>